<dbReference type="AlphaFoldDB" id="A0A8J5KY68"/>
<evidence type="ECO:0000256" key="1">
    <source>
        <dbReference type="SAM" id="MobiDB-lite"/>
    </source>
</evidence>
<comment type="caution">
    <text evidence="3">The sequence shown here is derived from an EMBL/GenBank/DDBJ whole genome shotgun (WGS) entry which is preliminary data.</text>
</comment>
<protein>
    <recommendedName>
        <fullName evidence="2">PWWP domain-containing protein</fullName>
    </recommendedName>
</protein>
<dbReference type="PANTHER" id="PTHR10688:SF3">
    <property type="entry name" value="PWWP DOMAIN-CONTAINING PROTEIN 6"/>
    <property type="match status" value="1"/>
</dbReference>
<dbReference type="SMART" id="SM00293">
    <property type="entry name" value="PWWP"/>
    <property type="match status" value="1"/>
</dbReference>
<organism evidence="3 4">
    <name type="scientific">Zingiber officinale</name>
    <name type="common">Ginger</name>
    <name type="synonym">Amomum zingiber</name>
    <dbReference type="NCBI Taxonomy" id="94328"/>
    <lineage>
        <taxon>Eukaryota</taxon>
        <taxon>Viridiplantae</taxon>
        <taxon>Streptophyta</taxon>
        <taxon>Embryophyta</taxon>
        <taxon>Tracheophyta</taxon>
        <taxon>Spermatophyta</taxon>
        <taxon>Magnoliopsida</taxon>
        <taxon>Liliopsida</taxon>
        <taxon>Zingiberales</taxon>
        <taxon>Zingiberaceae</taxon>
        <taxon>Zingiber</taxon>
    </lineage>
</organism>
<reference evidence="3 4" key="1">
    <citation type="submission" date="2020-08" db="EMBL/GenBank/DDBJ databases">
        <title>Plant Genome Project.</title>
        <authorList>
            <person name="Zhang R.-G."/>
        </authorList>
    </citation>
    <scope>NUCLEOTIDE SEQUENCE [LARGE SCALE GENOMIC DNA]</scope>
    <source>
        <tissue evidence="3">Rhizome</tissue>
    </source>
</reference>
<dbReference type="CDD" id="cd05162">
    <property type="entry name" value="PWWP"/>
    <property type="match status" value="1"/>
</dbReference>
<dbReference type="InterPro" id="IPR052657">
    <property type="entry name" value="PDP_family_Arabidopsis"/>
</dbReference>
<dbReference type="PANTHER" id="PTHR10688">
    <property type="entry name" value="PWWP DOMAIN-CONTAINING PROTEIN"/>
    <property type="match status" value="1"/>
</dbReference>
<feature type="domain" description="PWWP" evidence="2">
    <location>
        <begin position="52"/>
        <end position="108"/>
    </location>
</feature>
<gene>
    <name evidence="3" type="ORF">ZIOFF_049062</name>
</gene>
<dbReference type="Gene3D" id="2.30.30.140">
    <property type="match status" value="1"/>
</dbReference>
<dbReference type="EMBL" id="JACMSC010000013">
    <property type="protein sequence ID" value="KAG6494044.1"/>
    <property type="molecule type" value="Genomic_DNA"/>
</dbReference>
<name>A0A8J5KY68_ZINOF</name>
<dbReference type="SUPFAM" id="SSF63748">
    <property type="entry name" value="Tudor/PWWP/MBT"/>
    <property type="match status" value="1"/>
</dbReference>
<proteinExistence type="predicted"/>
<feature type="compositionally biased region" description="Basic and acidic residues" evidence="1">
    <location>
        <begin position="305"/>
        <end position="328"/>
    </location>
</feature>
<evidence type="ECO:0000313" key="3">
    <source>
        <dbReference type="EMBL" id="KAG6494044.1"/>
    </source>
</evidence>
<keyword evidence="4" id="KW-1185">Reference proteome</keyword>
<feature type="region of interest" description="Disordered" evidence="1">
    <location>
        <begin position="1"/>
        <end position="41"/>
    </location>
</feature>
<dbReference type="PROSITE" id="PS50812">
    <property type="entry name" value="PWWP"/>
    <property type="match status" value="1"/>
</dbReference>
<feature type="region of interest" description="Disordered" evidence="1">
    <location>
        <begin position="277"/>
        <end position="328"/>
    </location>
</feature>
<dbReference type="Proteomes" id="UP000734854">
    <property type="component" value="Unassembled WGS sequence"/>
</dbReference>
<evidence type="ECO:0000259" key="2">
    <source>
        <dbReference type="PROSITE" id="PS50812"/>
    </source>
</evidence>
<feature type="region of interest" description="Disordered" evidence="1">
    <location>
        <begin position="504"/>
        <end position="526"/>
    </location>
</feature>
<sequence>MESLKPQAEDPPSSAKLSDRPSPHRRSRGAPDPMVSRVLPDREEPERRAFRVGDMVWGKLKIRTWWPGKVVDPSSEIDSEAKVLVSFFGDAEDVAWLEASKVIPFEEDLLRMLRQSTTARFVSAVKDALVETEYRLMSELFCRCSTNSILEFVGNCSISNYSPEQFCKRLLDAAKDASGVDMFEVVLLRCWGLAFRRQIQCPTDLVEIDYPPLDAPAAIDELQLEGKVNCSRVVKGPLIAEASNHKNKERSVAELIIAGTDPEVAQSLENMDKISPFHLSSTSQSSESPLPKMKGEKRRTFGVKNDTELDKPNSPRLSSEEQTKNDGILFEKERRCSGREHKRSKYLSPPYADEIDVRCSLPMNNAIEKNPIKVTGGSESSSIKFICHVSKKEDDEILVVSNGNQSSMIAALTILRSVAVNPLSRKLFRSTITHSDLFQKFRSSFCSGDANFQNELGRKEQQFAQATTEISTSKRNKKTSLASNEAPTIKGADATVPIEAGKIQKRRKMRHGETGSETTLANGTKRVGISQEKEMGESSANLQIDLNINAKDATDVRTPSIVTGIVACYPESISSQTKASPVTKSPLPYVRKSLERMISKLTGFVPAESEVGSSDGLKPEMIDDLAADMDGLLKKVNRLLVGPPGNK</sequence>
<evidence type="ECO:0000313" key="4">
    <source>
        <dbReference type="Proteomes" id="UP000734854"/>
    </source>
</evidence>
<dbReference type="InterPro" id="IPR000313">
    <property type="entry name" value="PWWP_dom"/>
</dbReference>
<accession>A0A8J5KY68</accession>
<dbReference type="Pfam" id="PF00855">
    <property type="entry name" value="PWWP"/>
    <property type="match status" value="1"/>
</dbReference>